<gene>
    <name evidence="3" type="ORF">JOF43_000452</name>
</gene>
<dbReference type="PANTHER" id="PTHR43798:SF31">
    <property type="entry name" value="AB HYDROLASE SUPERFAMILY PROTEIN YCLE"/>
    <property type="match status" value="1"/>
</dbReference>
<dbReference type="Pfam" id="PF00561">
    <property type="entry name" value="Abhydrolase_1"/>
    <property type="match status" value="1"/>
</dbReference>
<dbReference type="InterPro" id="IPR050266">
    <property type="entry name" value="AB_hydrolase_sf"/>
</dbReference>
<dbReference type="Gene3D" id="3.40.50.1820">
    <property type="entry name" value="alpha/beta hydrolase"/>
    <property type="match status" value="1"/>
</dbReference>
<dbReference type="InterPro" id="IPR000073">
    <property type="entry name" value="AB_hydrolase_1"/>
</dbReference>
<accession>A0ABS4WWA9</accession>
<evidence type="ECO:0000313" key="3">
    <source>
        <dbReference type="EMBL" id="MBP2380495.1"/>
    </source>
</evidence>
<feature type="domain" description="AB hydrolase-1" evidence="2">
    <location>
        <begin position="28"/>
        <end position="152"/>
    </location>
</feature>
<dbReference type="PANTHER" id="PTHR43798">
    <property type="entry name" value="MONOACYLGLYCEROL LIPASE"/>
    <property type="match status" value="1"/>
</dbReference>
<evidence type="ECO:0000256" key="1">
    <source>
        <dbReference type="ARBA" id="ARBA00022801"/>
    </source>
</evidence>
<evidence type="ECO:0000313" key="4">
    <source>
        <dbReference type="Proteomes" id="UP001519290"/>
    </source>
</evidence>
<keyword evidence="1" id="KW-0378">Hydrolase</keyword>
<dbReference type="EMBL" id="JAGIOD010000001">
    <property type="protein sequence ID" value="MBP2380495.1"/>
    <property type="molecule type" value="Genomic_DNA"/>
</dbReference>
<comment type="caution">
    <text evidence="3">The sequence shown here is derived from an EMBL/GenBank/DDBJ whole genome shotgun (WGS) entry which is preliminary data.</text>
</comment>
<name>A0ABS4WWA9_9MICO</name>
<evidence type="ECO:0000259" key="2">
    <source>
        <dbReference type="Pfam" id="PF00561"/>
    </source>
</evidence>
<dbReference type="SUPFAM" id="SSF53474">
    <property type="entry name" value="alpha/beta-Hydrolases"/>
    <property type="match status" value="1"/>
</dbReference>
<protein>
    <submittedName>
        <fullName evidence="3">Pimeloyl-ACP methyl ester carboxylesterase</fullName>
    </submittedName>
</protein>
<reference evidence="3 4" key="1">
    <citation type="submission" date="2021-03" db="EMBL/GenBank/DDBJ databases">
        <title>Sequencing the genomes of 1000 actinobacteria strains.</title>
        <authorList>
            <person name="Klenk H.-P."/>
        </authorList>
    </citation>
    <scope>NUCLEOTIDE SEQUENCE [LARGE SCALE GENOMIC DNA]</scope>
    <source>
        <strain evidence="3 4">DSM 14566</strain>
    </source>
</reference>
<dbReference type="InterPro" id="IPR029058">
    <property type="entry name" value="AB_hydrolase_fold"/>
</dbReference>
<organism evidence="3 4">
    <name type="scientific">Brachybacterium sacelli</name>
    <dbReference type="NCBI Taxonomy" id="173364"/>
    <lineage>
        <taxon>Bacteria</taxon>
        <taxon>Bacillati</taxon>
        <taxon>Actinomycetota</taxon>
        <taxon>Actinomycetes</taxon>
        <taxon>Micrococcales</taxon>
        <taxon>Dermabacteraceae</taxon>
        <taxon>Brachybacterium</taxon>
    </lineage>
</organism>
<keyword evidence="4" id="KW-1185">Reference proteome</keyword>
<dbReference type="Proteomes" id="UP001519290">
    <property type="component" value="Unassembled WGS sequence"/>
</dbReference>
<proteinExistence type="predicted"/>
<sequence>MTNKPWMGMLPVADTELAVTDTGGSNQPVIYLNGSFADQKHWKRVIESLGTEEWRHVTFDERARGRSHTSSDYSFDGAVEDIGAVMEARGIEQPILVGWSMGATLAAHWAARYPSRVRAVVCVDGALPWGLTGAEGQDRIRQLFHRLRWLFPIASRLGLAARMSASDHAEVNIELNEITAAIAPVLERIECPAVYVLGTGGNLGSGSDEMEEVRASLDPVLAISPNLTVGSKVPSNHSQLLRREYHAIAAAVRQANAEARKTTPPAPTE</sequence>
<dbReference type="RefSeq" id="WP_343926916.1">
    <property type="nucleotide sequence ID" value="NZ_BAAAJW010000008.1"/>
</dbReference>